<dbReference type="EMBL" id="JBBPBN010000046">
    <property type="protein sequence ID" value="KAK8995176.1"/>
    <property type="molecule type" value="Genomic_DNA"/>
</dbReference>
<dbReference type="InterPro" id="IPR012442">
    <property type="entry name" value="DUF1645_plant"/>
</dbReference>
<dbReference type="PANTHER" id="PTHR33095:SF47">
    <property type="entry name" value="AR781"/>
    <property type="match status" value="1"/>
</dbReference>
<evidence type="ECO:0000313" key="3">
    <source>
        <dbReference type="Proteomes" id="UP001396334"/>
    </source>
</evidence>
<dbReference type="Pfam" id="PF07816">
    <property type="entry name" value="DUF1645"/>
    <property type="match status" value="1"/>
</dbReference>
<accession>A0ABR2Q3W6</accession>
<proteinExistence type="predicted"/>
<name>A0ABR2Q3W6_9ROSI</name>
<evidence type="ECO:0000256" key="1">
    <source>
        <dbReference type="SAM" id="MobiDB-lite"/>
    </source>
</evidence>
<dbReference type="Proteomes" id="UP001396334">
    <property type="component" value="Unassembled WGS sequence"/>
</dbReference>
<reference evidence="2 3" key="1">
    <citation type="journal article" date="2024" name="G3 (Bethesda)">
        <title>Genome assembly of Hibiscus sabdariffa L. provides insights into metabolisms of medicinal natural products.</title>
        <authorList>
            <person name="Kim T."/>
        </authorList>
    </citation>
    <scope>NUCLEOTIDE SEQUENCE [LARGE SCALE GENOMIC DNA]</scope>
    <source>
        <strain evidence="2">TK-2024</strain>
        <tissue evidence="2">Old leaves</tissue>
    </source>
</reference>
<evidence type="ECO:0000313" key="2">
    <source>
        <dbReference type="EMBL" id="KAK8995176.1"/>
    </source>
</evidence>
<sequence length="325" mass="36374">MTDDSFYMSAPASPGRISLEVGGLCFFSVPTSPTKRTLKAVFEDSSSNGDEFEFETSHRFDVGECEVESKQKPESEPEVPLPTMAFADELFYDGKVMPLKPPPRLQYHHKQSLSLSPLRSPSSGLRLTFQRRSLWNDDFDPFMAALKNVKEEKGGKSQAKNHRRARSMSPFREKETNGLMLPTKLSDSNSDKTTESNEQVKERQLKLAEPKGVVFARRARLVKVGNGNKPREASVAIGKHQTKGQKMKKLLFRSGSMSNENKGTCGANGTEARPKLKRKFSLKAMGIAPYKEEKRVPDSQATLATLIQYRPKLLLCMGYGAKYVK</sequence>
<organism evidence="2 3">
    <name type="scientific">Hibiscus sabdariffa</name>
    <name type="common">roselle</name>
    <dbReference type="NCBI Taxonomy" id="183260"/>
    <lineage>
        <taxon>Eukaryota</taxon>
        <taxon>Viridiplantae</taxon>
        <taxon>Streptophyta</taxon>
        <taxon>Embryophyta</taxon>
        <taxon>Tracheophyta</taxon>
        <taxon>Spermatophyta</taxon>
        <taxon>Magnoliopsida</taxon>
        <taxon>eudicotyledons</taxon>
        <taxon>Gunneridae</taxon>
        <taxon>Pentapetalae</taxon>
        <taxon>rosids</taxon>
        <taxon>malvids</taxon>
        <taxon>Malvales</taxon>
        <taxon>Malvaceae</taxon>
        <taxon>Malvoideae</taxon>
        <taxon>Hibiscus</taxon>
    </lineage>
</organism>
<feature type="region of interest" description="Disordered" evidence="1">
    <location>
        <begin position="150"/>
        <end position="204"/>
    </location>
</feature>
<gene>
    <name evidence="2" type="ORF">V6N11_069621</name>
</gene>
<protein>
    <submittedName>
        <fullName evidence="2">Uncharacterized protein</fullName>
    </submittedName>
</protein>
<comment type="caution">
    <text evidence="2">The sequence shown here is derived from an EMBL/GenBank/DDBJ whole genome shotgun (WGS) entry which is preliminary data.</text>
</comment>
<keyword evidence="3" id="KW-1185">Reference proteome</keyword>
<feature type="compositionally biased region" description="Basic and acidic residues" evidence="1">
    <location>
        <begin position="189"/>
        <end position="204"/>
    </location>
</feature>
<dbReference type="PANTHER" id="PTHR33095">
    <property type="entry name" value="OS07G0619500 PROTEIN"/>
    <property type="match status" value="1"/>
</dbReference>